<organism evidence="1 2">
    <name type="scientific">Trametes sanguinea</name>
    <dbReference type="NCBI Taxonomy" id="158606"/>
    <lineage>
        <taxon>Eukaryota</taxon>
        <taxon>Fungi</taxon>
        <taxon>Dikarya</taxon>
        <taxon>Basidiomycota</taxon>
        <taxon>Agaricomycotina</taxon>
        <taxon>Agaricomycetes</taxon>
        <taxon>Polyporales</taxon>
        <taxon>Polyporaceae</taxon>
        <taxon>Trametes</taxon>
    </lineage>
</organism>
<dbReference type="EMBL" id="JANSHE010002712">
    <property type="protein sequence ID" value="KAJ2989930.1"/>
    <property type="molecule type" value="Genomic_DNA"/>
</dbReference>
<evidence type="ECO:0000313" key="2">
    <source>
        <dbReference type="Proteomes" id="UP001144978"/>
    </source>
</evidence>
<sequence>MALHSARYLVALLLLVTPRANRPEPSIWFRTFLQRSFVGPFAFQLPYFSSRIHDIVSSHMNQLTALDVHVSLAEARSLFSMVNGEWPSPRSLSVYHVPMKAIALGTESQGYLEDLRRSVCLPSNGSRRSLENLRIAALFLAAAVPVSTLRNLEIVNCSSRCFACHSAAAPHALGMAFDFLRNHHSLESLRLSQVACQEQRAGYVSGGCRTEQSTQSLLGRYLPRHCLRLSALPDLPRIFDV</sequence>
<protein>
    <submittedName>
        <fullName evidence="1">Uncharacterized protein</fullName>
    </submittedName>
</protein>
<name>A0ACC1PDJ2_9APHY</name>
<accession>A0ACC1PDJ2</accession>
<keyword evidence="2" id="KW-1185">Reference proteome</keyword>
<comment type="caution">
    <text evidence="1">The sequence shown here is derived from an EMBL/GenBank/DDBJ whole genome shotgun (WGS) entry which is preliminary data.</text>
</comment>
<proteinExistence type="predicted"/>
<dbReference type="Proteomes" id="UP001144978">
    <property type="component" value="Unassembled WGS sequence"/>
</dbReference>
<gene>
    <name evidence="1" type="ORF">NUW54_g8633</name>
</gene>
<evidence type="ECO:0000313" key="1">
    <source>
        <dbReference type="EMBL" id="KAJ2989930.1"/>
    </source>
</evidence>
<reference evidence="1" key="1">
    <citation type="submission" date="2022-08" db="EMBL/GenBank/DDBJ databases">
        <title>Genome Sequence of Pycnoporus sanguineus.</title>
        <authorList>
            <person name="Buettner E."/>
        </authorList>
    </citation>
    <scope>NUCLEOTIDE SEQUENCE</scope>
    <source>
        <strain evidence="1">CG-C14</strain>
    </source>
</reference>